<keyword evidence="2" id="KW-1185">Reference proteome</keyword>
<comment type="caution">
    <text evidence="1">The sequence shown here is derived from an EMBL/GenBank/DDBJ whole genome shotgun (WGS) entry which is preliminary data.</text>
</comment>
<dbReference type="Proteomes" id="UP001066276">
    <property type="component" value="Chromosome 1_1"/>
</dbReference>
<reference evidence="1" key="1">
    <citation type="journal article" date="2022" name="bioRxiv">
        <title>Sequencing and chromosome-scale assembly of the giantPleurodeles waltlgenome.</title>
        <authorList>
            <person name="Brown T."/>
            <person name="Elewa A."/>
            <person name="Iarovenko S."/>
            <person name="Subramanian E."/>
            <person name="Araus A.J."/>
            <person name="Petzold A."/>
            <person name="Susuki M."/>
            <person name="Suzuki K.-i.T."/>
            <person name="Hayashi T."/>
            <person name="Toyoda A."/>
            <person name="Oliveira C."/>
            <person name="Osipova E."/>
            <person name="Leigh N.D."/>
            <person name="Simon A."/>
            <person name="Yun M.H."/>
        </authorList>
    </citation>
    <scope>NUCLEOTIDE SEQUENCE</scope>
    <source>
        <strain evidence="1">20211129_DDA</strain>
        <tissue evidence="1">Liver</tissue>
    </source>
</reference>
<evidence type="ECO:0000313" key="2">
    <source>
        <dbReference type="Proteomes" id="UP001066276"/>
    </source>
</evidence>
<dbReference type="AlphaFoldDB" id="A0AAV7WU70"/>
<accession>A0AAV7WU70</accession>
<gene>
    <name evidence="1" type="ORF">NDU88_005232</name>
</gene>
<proteinExistence type="predicted"/>
<sequence length="122" mass="13027">MSVVLERHLTKTLKEIPPPEEALRLKWVSGVCVRSRVSATPAGPASKLTGLDFIVAAAPTSPLKGDTPTFTGHFHLSSKGLSGLAQLGERRGSRPSAQYGFLFFNSLTAPNGRPTVPAAWPY</sequence>
<evidence type="ECO:0000313" key="1">
    <source>
        <dbReference type="EMBL" id="KAJ1217639.1"/>
    </source>
</evidence>
<organism evidence="1 2">
    <name type="scientific">Pleurodeles waltl</name>
    <name type="common">Iberian ribbed newt</name>
    <dbReference type="NCBI Taxonomy" id="8319"/>
    <lineage>
        <taxon>Eukaryota</taxon>
        <taxon>Metazoa</taxon>
        <taxon>Chordata</taxon>
        <taxon>Craniata</taxon>
        <taxon>Vertebrata</taxon>
        <taxon>Euteleostomi</taxon>
        <taxon>Amphibia</taxon>
        <taxon>Batrachia</taxon>
        <taxon>Caudata</taxon>
        <taxon>Salamandroidea</taxon>
        <taxon>Salamandridae</taxon>
        <taxon>Pleurodelinae</taxon>
        <taxon>Pleurodeles</taxon>
    </lineage>
</organism>
<dbReference type="EMBL" id="JANPWB010000001">
    <property type="protein sequence ID" value="KAJ1217639.1"/>
    <property type="molecule type" value="Genomic_DNA"/>
</dbReference>
<name>A0AAV7WU70_PLEWA</name>
<protein>
    <submittedName>
        <fullName evidence="1">Uncharacterized protein</fullName>
    </submittedName>
</protein>